<organism evidence="1 2">
    <name type="scientific">Hymenobacter chitinivorans DSM 11115</name>
    <dbReference type="NCBI Taxonomy" id="1121954"/>
    <lineage>
        <taxon>Bacteria</taxon>
        <taxon>Pseudomonadati</taxon>
        <taxon>Bacteroidota</taxon>
        <taxon>Cytophagia</taxon>
        <taxon>Cytophagales</taxon>
        <taxon>Hymenobacteraceae</taxon>
        <taxon>Hymenobacter</taxon>
    </lineage>
</organism>
<reference evidence="1 2" key="1">
    <citation type="submission" date="2017-11" db="EMBL/GenBank/DDBJ databases">
        <title>Genomic Encyclopedia of Archaeal and Bacterial Type Strains, Phase II (KMG-II): From Individual Species to Whole Genera.</title>
        <authorList>
            <person name="Goeker M."/>
        </authorList>
    </citation>
    <scope>NUCLEOTIDE SEQUENCE [LARGE SCALE GENOMIC DNA]</scope>
    <source>
        <strain evidence="1 2">DSM 11115</strain>
    </source>
</reference>
<evidence type="ECO:0000313" key="1">
    <source>
        <dbReference type="EMBL" id="PJJ58684.1"/>
    </source>
</evidence>
<dbReference type="EMBL" id="PGFA01000001">
    <property type="protein sequence ID" value="PJJ58684.1"/>
    <property type="molecule type" value="Genomic_DNA"/>
</dbReference>
<dbReference type="InterPro" id="IPR015037">
    <property type="entry name" value="DUF1919"/>
</dbReference>
<gene>
    <name evidence="1" type="ORF">CLV45_0094</name>
</gene>
<protein>
    <submittedName>
        <fullName evidence="1">Uncharacterized protein (DUF1919 family)</fullName>
    </submittedName>
</protein>
<sequence>MSYFIDKRRQQLGRAIDRHRLKNKTFTLISNDCWGAQVYKHFNLPFNTPFINLMLAAPCYLKLASAPQHYLGQPLEFQAESRYESINTLRRGWKHYFPIATLGGEVEIQFLHYHSDEEAKEKWTRRVKRINWENIFFKFDGSKDFATPELVQQFDQLTFPRLTLLREPQPGIKSAVVVPDYITDGFKLFERSLPHFDLVGWLNGGDVHVTPGTQLYKKVFFPKVWQ</sequence>
<comment type="caution">
    <text evidence="1">The sequence shown here is derived from an EMBL/GenBank/DDBJ whole genome shotgun (WGS) entry which is preliminary data.</text>
</comment>
<proteinExistence type="predicted"/>
<dbReference type="Pfam" id="PF08942">
    <property type="entry name" value="DUF1919"/>
    <property type="match status" value="1"/>
</dbReference>
<dbReference type="AlphaFoldDB" id="A0A2M9BL61"/>
<evidence type="ECO:0000313" key="2">
    <source>
        <dbReference type="Proteomes" id="UP000228535"/>
    </source>
</evidence>
<dbReference type="RefSeq" id="WP_100334442.1">
    <property type="nucleotide sequence ID" value="NZ_PGFA01000001.1"/>
</dbReference>
<dbReference type="InterPro" id="IPR037226">
    <property type="entry name" value="CAC2185-like_sf"/>
</dbReference>
<dbReference type="Proteomes" id="UP000228535">
    <property type="component" value="Unassembled WGS sequence"/>
</dbReference>
<accession>A0A2M9BL61</accession>
<name>A0A2M9BL61_9BACT</name>
<keyword evidence="2" id="KW-1185">Reference proteome</keyword>
<dbReference type="SUPFAM" id="SSF142795">
    <property type="entry name" value="CAC2185-like"/>
    <property type="match status" value="1"/>
</dbReference>
<dbReference type="OrthoDB" id="6636518at2"/>